<dbReference type="PANTHER" id="PTHR42770:SF16">
    <property type="entry name" value="AMINO ACID PERMEASE"/>
    <property type="match status" value="1"/>
</dbReference>
<evidence type="ECO:0000256" key="4">
    <source>
        <dbReference type="ARBA" id="ARBA00023136"/>
    </source>
</evidence>
<feature type="transmembrane region" description="Helical" evidence="6">
    <location>
        <begin position="29"/>
        <end position="54"/>
    </location>
</feature>
<feature type="transmembrane region" description="Helical" evidence="6">
    <location>
        <begin position="212"/>
        <end position="230"/>
    </location>
</feature>
<feature type="transmembrane region" description="Helical" evidence="6">
    <location>
        <begin position="295"/>
        <end position="316"/>
    </location>
</feature>
<organism evidence="8 9">
    <name type="scientific">Streptomyces ramulosus</name>
    <dbReference type="NCBI Taxonomy" id="47762"/>
    <lineage>
        <taxon>Bacteria</taxon>
        <taxon>Bacillati</taxon>
        <taxon>Actinomycetota</taxon>
        <taxon>Actinomycetes</taxon>
        <taxon>Kitasatosporales</taxon>
        <taxon>Streptomycetaceae</taxon>
        <taxon>Streptomyces</taxon>
    </lineage>
</organism>
<dbReference type="Gene3D" id="1.20.1740.10">
    <property type="entry name" value="Amino acid/polyamine transporter I"/>
    <property type="match status" value="1"/>
</dbReference>
<reference evidence="9" key="1">
    <citation type="journal article" date="2019" name="Int. J. Syst. Evol. Microbiol.">
        <title>The Global Catalogue of Microorganisms (GCM) 10K type strain sequencing project: providing services to taxonomists for standard genome sequencing and annotation.</title>
        <authorList>
            <consortium name="The Broad Institute Genomics Platform"/>
            <consortium name="The Broad Institute Genome Sequencing Center for Infectious Disease"/>
            <person name="Wu L."/>
            <person name="Ma J."/>
        </authorList>
    </citation>
    <scope>NUCLEOTIDE SEQUENCE [LARGE SCALE GENOMIC DNA]</scope>
    <source>
        <strain evidence="9">CGMCC 1.15809</strain>
    </source>
</reference>
<evidence type="ECO:0000256" key="2">
    <source>
        <dbReference type="ARBA" id="ARBA00022692"/>
    </source>
</evidence>
<keyword evidence="4 6" id="KW-0472">Membrane</keyword>
<evidence type="ECO:0000256" key="6">
    <source>
        <dbReference type="SAM" id="Phobius"/>
    </source>
</evidence>
<feature type="transmembrane region" description="Helical" evidence="6">
    <location>
        <begin position="351"/>
        <end position="372"/>
    </location>
</feature>
<proteinExistence type="predicted"/>
<protein>
    <submittedName>
        <fullName evidence="8">APC family permease</fullName>
    </submittedName>
</protein>
<comment type="caution">
    <text evidence="8">The sequence shown here is derived from an EMBL/GenBank/DDBJ whole genome shotgun (WGS) entry which is preliminary data.</text>
</comment>
<accession>A0ABW1FM51</accession>
<feature type="region of interest" description="Disordered" evidence="5">
    <location>
        <begin position="494"/>
        <end position="564"/>
    </location>
</feature>
<feature type="transmembrane region" description="Helical" evidence="6">
    <location>
        <begin position="378"/>
        <end position="405"/>
    </location>
</feature>
<feature type="transmembrane region" description="Helical" evidence="6">
    <location>
        <begin position="251"/>
        <end position="275"/>
    </location>
</feature>
<feature type="compositionally biased region" description="Low complexity" evidence="5">
    <location>
        <begin position="511"/>
        <end position="551"/>
    </location>
</feature>
<feature type="transmembrane region" description="Helical" evidence="6">
    <location>
        <begin position="100"/>
        <end position="124"/>
    </location>
</feature>
<feature type="transmembrane region" description="Helical" evidence="6">
    <location>
        <begin position="417"/>
        <end position="444"/>
    </location>
</feature>
<feature type="domain" description="Amino acid permease/ SLC12A" evidence="7">
    <location>
        <begin position="29"/>
        <end position="423"/>
    </location>
</feature>
<feature type="compositionally biased region" description="Low complexity" evidence="5">
    <location>
        <begin position="494"/>
        <end position="503"/>
    </location>
</feature>
<evidence type="ECO:0000256" key="5">
    <source>
        <dbReference type="SAM" id="MobiDB-lite"/>
    </source>
</evidence>
<feature type="transmembrane region" description="Helical" evidence="6">
    <location>
        <begin position="144"/>
        <end position="163"/>
    </location>
</feature>
<gene>
    <name evidence="8" type="ORF">ACFP3M_22220</name>
</gene>
<dbReference type="PIRSF" id="PIRSF006060">
    <property type="entry name" value="AA_transporter"/>
    <property type="match status" value="1"/>
</dbReference>
<keyword evidence="9" id="KW-1185">Reference proteome</keyword>
<dbReference type="Proteomes" id="UP001596241">
    <property type="component" value="Unassembled WGS sequence"/>
</dbReference>
<evidence type="ECO:0000313" key="8">
    <source>
        <dbReference type="EMBL" id="MFC5895516.1"/>
    </source>
</evidence>
<evidence type="ECO:0000256" key="3">
    <source>
        <dbReference type="ARBA" id="ARBA00022989"/>
    </source>
</evidence>
<feature type="transmembrane region" description="Helical" evidence="6">
    <location>
        <begin position="170"/>
        <end position="192"/>
    </location>
</feature>
<dbReference type="Pfam" id="PF00324">
    <property type="entry name" value="AA_permease"/>
    <property type="match status" value="1"/>
</dbReference>
<keyword evidence="2 6" id="KW-0812">Transmembrane</keyword>
<evidence type="ECO:0000313" key="9">
    <source>
        <dbReference type="Proteomes" id="UP001596241"/>
    </source>
</evidence>
<evidence type="ECO:0000256" key="1">
    <source>
        <dbReference type="ARBA" id="ARBA00004141"/>
    </source>
</evidence>
<dbReference type="EMBL" id="JBHSPW010000010">
    <property type="protein sequence ID" value="MFC5895516.1"/>
    <property type="molecule type" value="Genomic_DNA"/>
</dbReference>
<dbReference type="InterPro" id="IPR004841">
    <property type="entry name" value="AA-permease/SLC12A_dom"/>
</dbReference>
<dbReference type="RefSeq" id="WP_345092279.1">
    <property type="nucleotide sequence ID" value="NZ_BAAAWG010000020.1"/>
</dbReference>
<evidence type="ECO:0000259" key="7">
    <source>
        <dbReference type="Pfam" id="PF00324"/>
    </source>
</evidence>
<feature type="transmembrane region" description="Helical" evidence="6">
    <location>
        <begin position="450"/>
        <end position="471"/>
    </location>
</feature>
<dbReference type="PANTHER" id="PTHR42770">
    <property type="entry name" value="AMINO ACID TRANSPORTER-RELATED"/>
    <property type="match status" value="1"/>
</dbReference>
<keyword evidence="3 6" id="KW-1133">Transmembrane helix</keyword>
<comment type="subcellular location">
    <subcellularLocation>
        <location evidence="1">Membrane</location>
        <topology evidence="1">Multi-pass membrane protein</topology>
    </subcellularLocation>
</comment>
<feature type="transmembrane region" description="Helical" evidence="6">
    <location>
        <begin position="60"/>
        <end position="80"/>
    </location>
</feature>
<dbReference type="InterPro" id="IPR050367">
    <property type="entry name" value="APC_superfamily"/>
</dbReference>
<sequence>MAQQGHTERQGTGGGGPGLRRNAVGLREVLFQSVTSMAPAAAIAVSIPAGAAYAGGALPLSVLIALVACLFTASSVAELARQLPSAGSVATYSAQGLHPVVGFLVAWTYLLVEALVPALLLLQLGFTVADTLHQEWPGYPADLWWPWAVAGSVLIVVTGFYGIRASARLGTVLGVFEVLVFVVLAALLIAAAGRHNTLTVFGTAHAPPDHPGLSGVIAGSVYTVLAFAGFEAAAPLAEEARDPRRTLRRAVLGAALSVGLLFVLTTYAITVYVGPDAFAAFGPSGAASWDGVARASYGVFWVLIFLAVVNSTVANANAATNASTRTAFALGRDGLFPRAFARLHPVHRSPVVGLAAQFVIALGVALLLGAAYGPRTAFLLLATVVVVAIIAVYLLTNAACAGYFLRRRAAFRPVRHLLLPVLGIAAFTPALLTAAGIPAFAFVAKLTPPVSYAGAVVAGWTAVGIVVVAVVRRRRPDALAAAGLAGIEAENGAEAGDGADAGPAPAPGPAPADGVRAGAPGPVARPGAADAAARPGASPSSARPGAPGAAPSQPSDPHHDEESR</sequence>
<name>A0ABW1FM51_9ACTN</name>